<keyword evidence="5 11" id="KW-0227">DNA damage</keyword>
<evidence type="ECO:0000256" key="6">
    <source>
        <dbReference type="ARBA" id="ARBA00022833"/>
    </source>
</evidence>
<dbReference type="InterPro" id="IPR041663">
    <property type="entry name" value="DisA/LigA_HHH"/>
</dbReference>
<dbReference type="SUPFAM" id="SSF52113">
    <property type="entry name" value="BRCT domain"/>
    <property type="match status" value="1"/>
</dbReference>
<dbReference type="Pfam" id="PF12826">
    <property type="entry name" value="HHH_2"/>
    <property type="match status" value="1"/>
</dbReference>
<dbReference type="InterPro" id="IPR004149">
    <property type="entry name" value="Znf_DNAligase_C4"/>
</dbReference>
<dbReference type="Gene3D" id="1.10.287.610">
    <property type="entry name" value="Helix hairpin bin"/>
    <property type="match status" value="1"/>
</dbReference>
<keyword evidence="15" id="KW-1185">Reference proteome</keyword>
<keyword evidence="9 11" id="KW-0234">DNA repair</keyword>
<feature type="active site" description="N6-AMP-lysine intermediate" evidence="11">
    <location>
        <position position="115"/>
    </location>
</feature>
<dbReference type="InterPro" id="IPR036420">
    <property type="entry name" value="BRCT_dom_sf"/>
</dbReference>
<feature type="binding site" evidence="11">
    <location>
        <position position="172"/>
    </location>
    <ligand>
        <name>NAD(+)</name>
        <dbReference type="ChEBI" id="CHEBI:57540"/>
    </ligand>
</feature>
<comment type="cofactor">
    <cofactor evidence="11">
        <name>Mg(2+)</name>
        <dbReference type="ChEBI" id="CHEBI:18420"/>
    </cofactor>
    <cofactor evidence="11">
        <name>Mn(2+)</name>
        <dbReference type="ChEBI" id="CHEBI:29035"/>
    </cofactor>
</comment>
<evidence type="ECO:0000259" key="13">
    <source>
        <dbReference type="PROSITE" id="PS50172"/>
    </source>
</evidence>
<feature type="binding site" evidence="11">
    <location>
        <position position="321"/>
    </location>
    <ligand>
        <name>NAD(+)</name>
        <dbReference type="ChEBI" id="CHEBI:57540"/>
    </ligand>
</feature>
<evidence type="ECO:0000256" key="1">
    <source>
        <dbReference type="ARBA" id="ARBA00004067"/>
    </source>
</evidence>
<evidence type="ECO:0000256" key="11">
    <source>
        <dbReference type="HAMAP-Rule" id="MF_01588"/>
    </source>
</evidence>
<dbReference type="NCBIfam" id="TIGR00575">
    <property type="entry name" value="dnlj"/>
    <property type="match status" value="1"/>
</dbReference>
<evidence type="ECO:0000256" key="3">
    <source>
        <dbReference type="ARBA" id="ARBA00022705"/>
    </source>
</evidence>
<dbReference type="SMART" id="SM00292">
    <property type="entry name" value="BRCT"/>
    <property type="match status" value="1"/>
</dbReference>
<dbReference type="Gene3D" id="6.20.10.30">
    <property type="match status" value="1"/>
</dbReference>
<dbReference type="CDD" id="cd00114">
    <property type="entry name" value="LIGANc"/>
    <property type="match status" value="1"/>
</dbReference>
<dbReference type="Pfam" id="PF03119">
    <property type="entry name" value="DNA_ligase_ZBD"/>
    <property type="match status" value="1"/>
</dbReference>
<dbReference type="PANTHER" id="PTHR23389:SF9">
    <property type="entry name" value="DNA LIGASE"/>
    <property type="match status" value="1"/>
</dbReference>
<dbReference type="SUPFAM" id="SSF56091">
    <property type="entry name" value="DNA ligase/mRNA capping enzyme, catalytic domain"/>
    <property type="match status" value="1"/>
</dbReference>
<keyword evidence="7 11" id="KW-0460">Magnesium</keyword>
<dbReference type="PIRSF" id="PIRSF001604">
    <property type="entry name" value="LigA"/>
    <property type="match status" value="1"/>
</dbReference>
<dbReference type="RefSeq" id="WP_168883148.1">
    <property type="nucleotide sequence ID" value="NZ_JABAIL010000004.1"/>
</dbReference>
<dbReference type="InterPro" id="IPR004150">
    <property type="entry name" value="NAD_DNA_ligase_OB"/>
</dbReference>
<dbReference type="Pfam" id="PF00533">
    <property type="entry name" value="BRCT"/>
    <property type="match status" value="1"/>
</dbReference>
<dbReference type="SMART" id="SM00532">
    <property type="entry name" value="LIGANc"/>
    <property type="match status" value="1"/>
</dbReference>
<dbReference type="Proteomes" id="UP000585050">
    <property type="component" value="Unassembled WGS sequence"/>
</dbReference>
<dbReference type="PROSITE" id="PS50172">
    <property type="entry name" value="BRCT"/>
    <property type="match status" value="1"/>
</dbReference>
<keyword evidence="8 11" id="KW-0520">NAD</keyword>
<dbReference type="PANTHER" id="PTHR23389">
    <property type="entry name" value="CHROMOSOME TRANSMISSION FIDELITY FACTOR 18"/>
    <property type="match status" value="1"/>
</dbReference>
<comment type="function">
    <text evidence="1 11">DNA ligase that catalyzes the formation of phosphodiester linkages between 5'-phosphoryl and 3'-hydroxyl groups in double-stranded DNA using NAD as a coenzyme and as the energy source for the reaction. It is essential for DNA replication and repair of damaged DNA.</text>
</comment>
<dbReference type="InterPro" id="IPR001679">
    <property type="entry name" value="DNA_ligase"/>
</dbReference>
<dbReference type="FunFam" id="1.10.150.20:FF:000007">
    <property type="entry name" value="DNA ligase"/>
    <property type="match status" value="1"/>
</dbReference>
<dbReference type="Gene3D" id="3.30.470.30">
    <property type="entry name" value="DNA ligase/mRNA capping enzyme"/>
    <property type="match status" value="1"/>
</dbReference>
<dbReference type="GO" id="GO:0006260">
    <property type="term" value="P:DNA replication"/>
    <property type="evidence" value="ECO:0007669"/>
    <property type="project" value="UniProtKB-KW"/>
</dbReference>
<comment type="caution">
    <text evidence="14">The sequence shown here is derived from an EMBL/GenBank/DDBJ whole genome shotgun (WGS) entry which is preliminary data.</text>
</comment>
<evidence type="ECO:0000256" key="9">
    <source>
        <dbReference type="ARBA" id="ARBA00023204"/>
    </source>
</evidence>
<feature type="binding site" evidence="11">
    <location>
        <position position="418"/>
    </location>
    <ligand>
        <name>Zn(2+)</name>
        <dbReference type="ChEBI" id="CHEBI:29105"/>
    </ligand>
</feature>
<evidence type="ECO:0000313" key="15">
    <source>
        <dbReference type="Proteomes" id="UP000585050"/>
    </source>
</evidence>
<dbReference type="NCBIfam" id="NF005932">
    <property type="entry name" value="PRK07956.1"/>
    <property type="match status" value="1"/>
</dbReference>
<evidence type="ECO:0000256" key="10">
    <source>
        <dbReference type="ARBA" id="ARBA00034005"/>
    </source>
</evidence>
<comment type="catalytic activity">
    <reaction evidence="10 11">
        <text>NAD(+) + (deoxyribonucleotide)n-3'-hydroxyl + 5'-phospho-(deoxyribonucleotide)m = (deoxyribonucleotide)n+m + AMP + beta-nicotinamide D-nucleotide.</text>
        <dbReference type="EC" id="6.5.1.2"/>
    </reaction>
</comment>
<organism evidence="14 15">
    <name type="scientific">Flammeovirga agarivorans</name>
    <dbReference type="NCBI Taxonomy" id="2726742"/>
    <lineage>
        <taxon>Bacteria</taxon>
        <taxon>Pseudomonadati</taxon>
        <taxon>Bacteroidota</taxon>
        <taxon>Cytophagia</taxon>
        <taxon>Cytophagales</taxon>
        <taxon>Flammeovirgaceae</taxon>
        <taxon>Flammeovirga</taxon>
    </lineage>
</organism>
<dbReference type="FunFam" id="1.10.150.20:FF:000006">
    <property type="entry name" value="DNA ligase"/>
    <property type="match status" value="1"/>
</dbReference>
<protein>
    <recommendedName>
        <fullName evidence="11">DNA ligase</fullName>
        <ecNumber evidence="11">6.5.1.2</ecNumber>
    </recommendedName>
    <alternativeName>
        <fullName evidence="11">Polydeoxyribonucleotide synthase [NAD(+)]</fullName>
    </alternativeName>
</protein>
<dbReference type="GO" id="GO:0003911">
    <property type="term" value="F:DNA ligase (NAD+) activity"/>
    <property type="evidence" value="ECO:0007669"/>
    <property type="project" value="UniProtKB-UniRule"/>
</dbReference>
<dbReference type="GO" id="GO:0005829">
    <property type="term" value="C:cytosol"/>
    <property type="evidence" value="ECO:0007669"/>
    <property type="project" value="TreeGrafter"/>
</dbReference>
<proteinExistence type="inferred from homology"/>
<gene>
    <name evidence="11 14" type="primary">ligA</name>
    <name evidence="14" type="ORF">HGP29_14555</name>
</gene>
<dbReference type="InterPro" id="IPR012340">
    <property type="entry name" value="NA-bd_OB-fold"/>
</dbReference>
<dbReference type="Gene3D" id="3.40.50.10190">
    <property type="entry name" value="BRCT domain"/>
    <property type="match status" value="1"/>
</dbReference>
<evidence type="ECO:0000256" key="2">
    <source>
        <dbReference type="ARBA" id="ARBA00022598"/>
    </source>
</evidence>
<reference evidence="14 15" key="1">
    <citation type="submission" date="2020-04" db="EMBL/GenBank/DDBJ databases">
        <title>Flammeovirga sp. SR4, a novel species isolated from seawater.</title>
        <authorList>
            <person name="Wang X."/>
        </authorList>
    </citation>
    <scope>NUCLEOTIDE SEQUENCE [LARGE SCALE GENOMIC DNA]</scope>
    <source>
        <strain evidence="14 15">SR4</strain>
    </source>
</reference>
<keyword evidence="4 11" id="KW-0479">Metal-binding</keyword>
<feature type="binding site" evidence="11">
    <location>
        <position position="136"/>
    </location>
    <ligand>
        <name>NAD(+)</name>
        <dbReference type="ChEBI" id="CHEBI:57540"/>
    </ligand>
</feature>
<evidence type="ECO:0000256" key="7">
    <source>
        <dbReference type="ARBA" id="ARBA00022842"/>
    </source>
</evidence>
<keyword evidence="12" id="KW-0175">Coiled coil</keyword>
<dbReference type="GO" id="GO:0046872">
    <property type="term" value="F:metal ion binding"/>
    <property type="evidence" value="ECO:0007669"/>
    <property type="project" value="UniProtKB-KW"/>
</dbReference>
<evidence type="ECO:0000256" key="4">
    <source>
        <dbReference type="ARBA" id="ARBA00022723"/>
    </source>
</evidence>
<dbReference type="EMBL" id="JABAIL010000004">
    <property type="protein sequence ID" value="NLR92436.1"/>
    <property type="molecule type" value="Genomic_DNA"/>
</dbReference>
<keyword evidence="6 11" id="KW-0862">Zinc</keyword>
<feature type="binding site" evidence="11">
    <location>
        <position position="113"/>
    </location>
    <ligand>
        <name>NAD(+)</name>
        <dbReference type="ChEBI" id="CHEBI:57540"/>
    </ligand>
</feature>
<dbReference type="HAMAP" id="MF_01588">
    <property type="entry name" value="DNA_ligase_A"/>
    <property type="match status" value="1"/>
</dbReference>
<dbReference type="InterPro" id="IPR013840">
    <property type="entry name" value="DNAligase_N"/>
</dbReference>
<evidence type="ECO:0000256" key="8">
    <source>
        <dbReference type="ARBA" id="ARBA00023027"/>
    </source>
</evidence>
<dbReference type="GO" id="GO:0006281">
    <property type="term" value="P:DNA repair"/>
    <property type="evidence" value="ECO:0007669"/>
    <property type="project" value="UniProtKB-KW"/>
</dbReference>
<dbReference type="Gene3D" id="1.10.150.20">
    <property type="entry name" value="5' to 3' exonuclease, C-terminal subdomain"/>
    <property type="match status" value="2"/>
</dbReference>
<dbReference type="InterPro" id="IPR001357">
    <property type="entry name" value="BRCT_dom"/>
</dbReference>
<dbReference type="Gene3D" id="2.40.50.140">
    <property type="entry name" value="Nucleic acid-binding proteins"/>
    <property type="match status" value="1"/>
</dbReference>
<dbReference type="SUPFAM" id="SSF47781">
    <property type="entry name" value="RuvA domain 2-like"/>
    <property type="match status" value="1"/>
</dbReference>
<accession>A0A7X8SLH8</accession>
<dbReference type="FunFam" id="3.30.470.30:FF:000001">
    <property type="entry name" value="DNA ligase"/>
    <property type="match status" value="1"/>
</dbReference>
<feature type="binding site" evidence="11">
    <location>
        <position position="439"/>
    </location>
    <ligand>
        <name>Zn(2+)</name>
        <dbReference type="ChEBI" id="CHEBI:29105"/>
    </ligand>
</feature>
<dbReference type="Pfam" id="PF01653">
    <property type="entry name" value="DNA_ligase_aden"/>
    <property type="match status" value="1"/>
</dbReference>
<dbReference type="EC" id="6.5.1.2" evidence="11"/>
<dbReference type="CDD" id="cd17748">
    <property type="entry name" value="BRCT_DNA_ligase_like"/>
    <property type="match status" value="1"/>
</dbReference>
<feature type="binding site" evidence="11">
    <location>
        <position position="433"/>
    </location>
    <ligand>
        <name>Zn(2+)</name>
        <dbReference type="ChEBI" id="CHEBI:29105"/>
    </ligand>
</feature>
<dbReference type="InterPro" id="IPR010994">
    <property type="entry name" value="RuvA_2-like"/>
</dbReference>
<evidence type="ECO:0000256" key="5">
    <source>
        <dbReference type="ARBA" id="ARBA00022763"/>
    </source>
</evidence>
<dbReference type="AlphaFoldDB" id="A0A7X8SLH8"/>
<keyword evidence="3 11" id="KW-0235">DNA replication</keyword>
<feature type="binding site" evidence="11">
    <location>
        <begin position="34"/>
        <end position="38"/>
    </location>
    <ligand>
        <name>NAD(+)</name>
        <dbReference type="ChEBI" id="CHEBI:57540"/>
    </ligand>
</feature>
<comment type="similarity">
    <text evidence="11">Belongs to the NAD-dependent DNA ligase family. LigA subfamily.</text>
</comment>
<feature type="coiled-coil region" evidence="12">
    <location>
        <begin position="3"/>
        <end position="50"/>
    </location>
</feature>
<feature type="domain" description="BRCT" evidence="13">
    <location>
        <begin position="596"/>
        <end position="674"/>
    </location>
</feature>
<feature type="binding site" evidence="11">
    <location>
        <position position="415"/>
    </location>
    <ligand>
        <name>Zn(2+)</name>
        <dbReference type="ChEBI" id="CHEBI:29105"/>
    </ligand>
</feature>
<feature type="binding site" evidence="11">
    <location>
        <begin position="83"/>
        <end position="84"/>
    </location>
    <ligand>
        <name>NAD(+)</name>
        <dbReference type="ChEBI" id="CHEBI:57540"/>
    </ligand>
</feature>
<sequence length="674" mass="76008">MQINDAEKRVEELSITLHELNRKYYQEGVSDVSDQDYDQLLKELQRIEEEFPSLVKPNSPTLRVGGEPTKNFENVAHNVPMLSLSNTYDKEDLLDFNERTIKDLNEDVEYVCELKYDGVALSLTYEDGILVRAVTRGDGVKGDDVTANAKTIRSIPIQLNGDYPSQFEVRGEVFMSKKSFDINNEKIAIENEERISKGNKPQPLLANPRNAAAGALKQQDPKKVAERKLDMYVYGIVTEIEGIDTHYDGLVKLKEWGFNLSPTFEKENSIEGVWDYITRWDKKRHDLPLETDGVVIKVNKEEFHKKLGNTAKSPRWAIAYKYKAEAAKTELEFVTYQVGRTGAITPVANLAAVQLAGTTVRRASLHNANEIARLDLHYHDMVYVEKGGEIIPKITGVDKTERNEKNKPVEFITHCPACDTELIRKEGEAQHYCPNKETCPPQVKGRIQHFVSRKAMNIDSIGGETIDQLIGKGLIKDVADLYQLDSDKLSVMERFKQKSIDNLLNGIEASKSIPYERVLFALGIRNVGSTISEKLCEAFPTIEELEKATIEQISELYDVGNTVGEEIVSFFAVEENKALVTRLQEAGLQFKLEKKNTLDTLEGKSFVCTGKFYEFSRNEIHDLIKLHGGTVKTSISKNVDYLVAGEKAGSKLKKAEDLGLQVLTEEDFKQLITE</sequence>
<dbReference type="SUPFAM" id="SSF50249">
    <property type="entry name" value="Nucleic acid-binding proteins"/>
    <property type="match status" value="1"/>
</dbReference>
<dbReference type="Pfam" id="PF03120">
    <property type="entry name" value="OB_DNA_ligase"/>
    <property type="match status" value="1"/>
</dbReference>
<name>A0A7X8SLH8_9BACT</name>
<keyword evidence="2 11" id="KW-0436">Ligase</keyword>
<dbReference type="InterPro" id="IPR013839">
    <property type="entry name" value="DNAligase_adenylation"/>
</dbReference>
<keyword evidence="11" id="KW-0464">Manganese</keyword>
<feature type="binding site" evidence="11">
    <location>
        <position position="297"/>
    </location>
    <ligand>
        <name>NAD(+)</name>
        <dbReference type="ChEBI" id="CHEBI:57540"/>
    </ligand>
</feature>
<evidence type="ECO:0000256" key="12">
    <source>
        <dbReference type="SAM" id="Coils"/>
    </source>
</evidence>
<evidence type="ECO:0000313" key="14">
    <source>
        <dbReference type="EMBL" id="NLR92436.1"/>
    </source>
</evidence>